<comment type="caution">
    <text evidence="3">The sequence shown here is derived from an EMBL/GenBank/DDBJ whole genome shotgun (WGS) entry which is preliminary data.</text>
</comment>
<name>K0RD51_THAOC</name>
<evidence type="ECO:0008006" key="5">
    <source>
        <dbReference type="Google" id="ProtNLM"/>
    </source>
</evidence>
<evidence type="ECO:0000313" key="4">
    <source>
        <dbReference type="Proteomes" id="UP000266841"/>
    </source>
</evidence>
<keyword evidence="2" id="KW-0812">Transmembrane</keyword>
<evidence type="ECO:0000313" key="3">
    <source>
        <dbReference type="EMBL" id="EJK47026.1"/>
    </source>
</evidence>
<dbReference type="AlphaFoldDB" id="K0RD51"/>
<sequence length="695" mass="75264">MRMKAVTTAVIGVAILWETSQHKRCHALAPPSRRLFGESSFSDEGGGGPNNGAVALLLNFGSCSSSDDDEGVGYEESSLTRHRLDLRGGRSARAATMSNLSTQLPSIIRNRFSKQSKDRDTAKRQEELLSSTKVKSVSAPGSAIPQAFITQCAEECGLIGGTLTPEKLEHASSVINRWYLRNGFALNCVIGATLVPSEAEGSDDGTVVLKVREVKLAKSSTKPNYTPLKLTFIDKVQGDDGGSSSLEDLLSIQEEDGSESVYARSQGRTSPNKLARMLRMDPGSPLQLNPTLISELAAFPKDKRTQPALFSKIHAVRPVPTSKTDEVEVEMVVSENKPYTSFEYGITKSLYTNEWEGELNAKNTNAFGGGEVVTVNICKGRSNLGGDGEQNMRGLMNGQSTWRISLRDDYLGDDSGYELDLFQGNIDEGLSCRPIRTGSSMKVKVPRSLGERLMLPVRTISSRFEHIQETDQRGAQCIASVDTELGQFESAWGSVRSSTSVVAKLGGKMDIGMEESRLEPYASCCAVNEQSTHLGKSRGMHLSLRNVVSTSSRHIPSHEAYHIGLSSRVRGYGYNAKRNRNHSRPKNPVAMLRNTLEACQGELIHPPRSLSSAVSGSLELRVPFDCLSQAAARIIGDGSIVVFGDWCFASPTNTNASRYSSVGVGARKSLIGIPLKIDACLTEHGTKGVFFGLGQ</sequence>
<gene>
    <name evidence="3" type="ORF">THAOC_34280</name>
</gene>
<dbReference type="OrthoDB" id="40139at2759"/>
<keyword evidence="4" id="KW-1185">Reference proteome</keyword>
<keyword evidence="1" id="KW-0472">Membrane</keyword>
<organism evidence="3 4">
    <name type="scientific">Thalassiosira oceanica</name>
    <name type="common">Marine diatom</name>
    <dbReference type="NCBI Taxonomy" id="159749"/>
    <lineage>
        <taxon>Eukaryota</taxon>
        <taxon>Sar</taxon>
        <taxon>Stramenopiles</taxon>
        <taxon>Ochrophyta</taxon>
        <taxon>Bacillariophyta</taxon>
        <taxon>Coscinodiscophyceae</taxon>
        <taxon>Thalassiosirophycidae</taxon>
        <taxon>Thalassiosirales</taxon>
        <taxon>Thalassiosiraceae</taxon>
        <taxon>Thalassiosira</taxon>
    </lineage>
</organism>
<dbReference type="OMA" id="SHEAYHI"/>
<proteinExistence type="predicted"/>
<dbReference type="PANTHER" id="PTHR12815:SF18">
    <property type="entry name" value="SORTING AND ASSEMBLY MACHINERY COMPONENT 50 HOMOLOG"/>
    <property type="match status" value="1"/>
</dbReference>
<dbReference type="eggNOG" id="ENOG502SEFZ">
    <property type="taxonomic scope" value="Eukaryota"/>
</dbReference>
<evidence type="ECO:0000256" key="2">
    <source>
        <dbReference type="ARBA" id="ARBA00022692"/>
    </source>
</evidence>
<dbReference type="PANTHER" id="PTHR12815">
    <property type="entry name" value="SORTING AND ASSEMBLY MACHINERY SAMM50 PROTEIN FAMILY MEMBER"/>
    <property type="match status" value="1"/>
</dbReference>
<accession>K0RD51</accession>
<reference evidence="3 4" key="1">
    <citation type="journal article" date="2012" name="Genome Biol.">
        <title>Genome and low-iron response of an oceanic diatom adapted to chronic iron limitation.</title>
        <authorList>
            <person name="Lommer M."/>
            <person name="Specht M."/>
            <person name="Roy A.S."/>
            <person name="Kraemer L."/>
            <person name="Andreson R."/>
            <person name="Gutowska M.A."/>
            <person name="Wolf J."/>
            <person name="Bergner S.V."/>
            <person name="Schilhabel M.B."/>
            <person name="Klostermeier U.C."/>
            <person name="Beiko R.G."/>
            <person name="Rosenstiel P."/>
            <person name="Hippler M."/>
            <person name="Laroche J."/>
        </authorList>
    </citation>
    <scope>NUCLEOTIDE SEQUENCE [LARGE SCALE GENOMIC DNA]</scope>
    <source>
        <strain evidence="3 4">CCMP1005</strain>
    </source>
</reference>
<dbReference type="Gene3D" id="2.40.160.50">
    <property type="entry name" value="membrane protein fhac: a member of the omp85/tpsb transporter family"/>
    <property type="match status" value="1"/>
</dbReference>
<dbReference type="EMBL" id="AGNL01047412">
    <property type="protein sequence ID" value="EJK47026.1"/>
    <property type="molecule type" value="Genomic_DNA"/>
</dbReference>
<evidence type="ECO:0000256" key="1">
    <source>
        <dbReference type="ARBA" id="ARBA00022452"/>
    </source>
</evidence>
<keyword evidence="1" id="KW-1134">Transmembrane beta strand</keyword>
<protein>
    <recommendedName>
        <fullName evidence="5">Bacterial surface antigen (D15) domain-containing protein</fullName>
    </recommendedName>
</protein>
<dbReference type="InterPro" id="IPR039910">
    <property type="entry name" value="D15-like"/>
</dbReference>
<dbReference type="Proteomes" id="UP000266841">
    <property type="component" value="Unassembled WGS sequence"/>
</dbReference>